<comment type="caution">
    <text evidence="2">The sequence shown here is derived from an EMBL/GenBank/DDBJ whole genome shotgun (WGS) entry which is preliminary data.</text>
</comment>
<gene>
    <name evidence="2" type="ORF">Scaly_1133600</name>
</gene>
<feature type="region of interest" description="Disordered" evidence="1">
    <location>
        <begin position="88"/>
        <end position="131"/>
    </location>
</feature>
<accession>A0AAW2QMC4</accession>
<dbReference type="EMBL" id="JACGWM010000006">
    <property type="protein sequence ID" value="KAL0369147.1"/>
    <property type="molecule type" value="Genomic_DNA"/>
</dbReference>
<proteinExistence type="predicted"/>
<protein>
    <submittedName>
        <fullName evidence="2">Uncharacterized protein</fullName>
    </submittedName>
</protein>
<name>A0AAW2QMC4_9LAMI</name>
<evidence type="ECO:0000256" key="1">
    <source>
        <dbReference type="SAM" id="MobiDB-lite"/>
    </source>
</evidence>
<dbReference type="PANTHER" id="PTHR37614">
    <property type="entry name" value="OS02G0121400 PROTEIN"/>
    <property type="match status" value="1"/>
</dbReference>
<organism evidence="2">
    <name type="scientific">Sesamum calycinum</name>
    <dbReference type="NCBI Taxonomy" id="2727403"/>
    <lineage>
        <taxon>Eukaryota</taxon>
        <taxon>Viridiplantae</taxon>
        <taxon>Streptophyta</taxon>
        <taxon>Embryophyta</taxon>
        <taxon>Tracheophyta</taxon>
        <taxon>Spermatophyta</taxon>
        <taxon>Magnoliopsida</taxon>
        <taxon>eudicotyledons</taxon>
        <taxon>Gunneridae</taxon>
        <taxon>Pentapetalae</taxon>
        <taxon>asterids</taxon>
        <taxon>lamiids</taxon>
        <taxon>Lamiales</taxon>
        <taxon>Pedaliaceae</taxon>
        <taxon>Sesamum</taxon>
    </lineage>
</organism>
<feature type="compositionally biased region" description="Basic residues" evidence="1">
    <location>
        <begin position="120"/>
        <end position="130"/>
    </location>
</feature>
<reference evidence="2" key="1">
    <citation type="submission" date="2020-06" db="EMBL/GenBank/DDBJ databases">
        <authorList>
            <person name="Li T."/>
            <person name="Hu X."/>
            <person name="Zhang T."/>
            <person name="Song X."/>
            <person name="Zhang H."/>
            <person name="Dai N."/>
            <person name="Sheng W."/>
            <person name="Hou X."/>
            <person name="Wei L."/>
        </authorList>
    </citation>
    <scope>NUCLEOTIDE SEQUENCE</scope>
    <source>
        <strain evidence="2">KEN8</strain>
        <tissue evidence="2">Leaf</tissue>
    </source>
</reference>
<feature type="compositionally biased region" description="Polar residues" evidence="1">
    <location>
        <begin position="99"/>
        <end position="109"/>
    </location>
</feature>
<sequence length="324" mass="36162">MKQSTTTSSSKESSLLASATEDEIIVSQILLDLRNLTSLSESLSNFNWGCRRRRSCLDAAPSLPPPTPSWLPPPLQRTDEAHIKAEEVSLEEKPDAARTTASPDTPLSFSPSESDEKSKHSSKKTSKKRSKQEYIDMIEGLTQRKDLLIGEIENVKKYYNKLKAYNSELKAIKQEVLNASCPRKEEEERMETGGGMNLGVELTQHYRVDMVPHQQPFIQDPMAQNFHQYPLFGPISTQFYSSNSGLGSVNHVGPLGIDLNIPAEEALGMDPSQPLDTGRVTADKRARFAEARRKRRGIIKIKNMRSACGIKLPTVDNNDTLVFC</sequence>
<reference evidence="2" key="2">
    <citation type="journal article" date="2024" name="Plant">
        <title>Genomic evolution and insights into agronomic trait innovations of Sesamum species.</title>
        <authorList>
            <person name="Miao H."/>
            <person name="Wang L."/>
            <person name="Qu L."/>
            <person name="Liu H."/>
            <person name="Sun Y."/>
            <person name="Le M."/>
            <person name="Wang Q."/>
            <person name="Wei S."/>
            <person name="Zheng Y."/>
            <person name="Lin W."/>
            <person name="Duan Y."/>
            <person name="Cao H."/>
            <person name="Xiong S."/>
            <person name="Wang X."/>
            <person name="Wei L."/>
            <person name="Li C."/>
            <person name="Ma Q."/>
            <person name="Ju M."/>
            <person name="Zhao R."/>
            <person name="Li G."/>
            <person name="Mu C."/>
            <person name="Tian Q."/>
            <person name="Mei H."/>
            <person name="Zhang T."/>
            <person name="Gao T."/>
            <person name="Zhang H."/>
        </authorList>
    </citation>
    <scope>NUCLEOTIDE SEQUENCE</scope>
    <source>
        <strain evidence="2">KEN8</strain>
    </source>
</reference>
<dbReference type="PANTHER" id="PTHR37614:SF2">
    <property type="entry name" value="OS02G0121400 PROTEIN"/>
    <property type="match status" value="1"/>
</dbReference>
<dbReference type="AlphaFoldDB" id="A0AAW2QMC4"/>
<evidence type="ECO:0000313" key="2">
    <source>
        <dbReference type="EMBL" id="KAL0369147.1"/>
    </source>
</evidence>